<reference evidence="1" key="1">
    <citation type="submission" date="2021-08" db="EMBL/GenBank/DDBJ databases">
        <title>WGS assembly of Ceratopteris richardii.</title>
        <authorList>
            <person name="Marchant D.B."/>
            <person name="Chen G."/>
            <person name="Jenkins J."/>
            <person name="Shu S."/>
            <person name="Leebens-Mack J."/>
            <person name="Grimwood J."/>
            <person name="Schmutz J."/>
            <person name="Soltis P."/>
            <person name="Soltis D."/>
            <person name="Chen Z.-H."/>
        </authorList>
    </citation>
    <scope>NUCLEOTIDE SEQUENCE</scope>
    <source>
        <strain evidence="1">Whitten #5841</strain>
        <tissue evidence="1">Leaf</tissue>
    </source>
</reference>
<proteinExistence type="predicted"/>
<dbReference type="AlphaFoldDB" id="A0A8T2V2H3"/>
<keyword evidence="2" id="KW-1185">Reference proteome</keyword>
<gene>
    <name evidence="1" type="ORF">KP509_04G084200</name>
</gene>
<accession>A0A8T2V2H3</accession>
<organism evidence="1 2">
    <name type="scientific">Ceratopteris richardii</name>
    <name type="common">Triangle waterfern</name>
    <dbReference type="NCBI Taxonomy" id="49495"/>
    <lineage>
        <taxon>Eukaryota</taxon>
        <taxon>Viridiplantae</taxon>
        <taxon>Streptophyta</taxon>
        <taxon>Embryophyta</taxon>
        <taxon>Tracheophyta</taxon>
        <taxon>Polypodiopsida</taxon>
        <taxon>Polypodiidae</taxon>
        <taxon>Polypodiales</taxon>
        <taxon>Pteridineae</taxon>
        <taxon>Pteridaceae</taxon>
        <taxon>Parkerioideae</taxon>
        <taxon>Ceratopteris</taxon>
    </lineage>
</organism>
<evidence type="ECO:0000313" key="2">
    <source>
        <dbReference type="Proteomes" id="UP000825935"/>
    </source>
</evidence>
<dbReference type="Proteomes" id="UP000825935">
    <property type="component" value="Chromosome 4"/>
</dbReference>
<protein>
    <submittedName>
        <fullName evidence="1">Uncharacterized protein</fullName>
    </submittedName>
</protein>
<dbReference type="EMBL" id="CM035409">
    <property type="protein sequence ID" value="KAH7439955.1"/>
    <property type="molecule type" value="Genomic_DNA"/>
</dbReference>
<comment type="caution">
    <text evidence="1">The sequence shown here is derived from an EMBL/GenBank/DDBJ whole genome shotgun (WGS) entry which is preliminary data.</text>
</comment>
<evidence type="ECO:0000313" key="1">
    <source>
        <dbReference type="EMBL" id="KAH7439955.1"/>
    </source>
</evidence>
<sequence>MYSLGRAGRISVCKGTSWIRLRIGLSCNWILRKHNIVCVIFY</sequence>
<name>A0A8T2V2H3_CERRI</name>